<dbReference type="InParanoid" id="A0A0U5EQS3"/>
<name>A0A0U5EQS3_9BACT</name>
<dbReference type="EMBL" id="LN879502">
    <property type="protein sequence ID" value="CUI16515.1"/>
    <property type="molecule type" value="Genomic_DNA"/>
</dbReference>
<evidence type="ECO:0000256" key="2">
    <source>
        <dbReference type="ARBA" id="ARBA00022692"/>
    </source>
</evidence>
<dbReference type="GO" id="GO:0008233">
    <property type="term" value="F:peptidase activity"/>
    <property type="evidence" value="ECO:0007669"/>
    <property type="project" value="UniProtKB-KW"/>
</dbReference>
<feature type="transmembrane region" description="Helical" evidence="5">
    <location>
        <begin position="7"/>
        <end position="40"/>
    </location>
</feature>
<proteinExistence type="predicted"/>
<evidence type="ECO:0000256" key="1">
    <source>
        <dbReference type="ARBA" id="ARBA00004141"/>
    </source>
</evidence>
<dbReference type="PANTHER" id="PTHR33507">
    <property type="entry name" value="INNER MEMBRANE PROTEIN YBBJ"/>
    <property type="match status" value="1"/>
</dbReference>
<evidence type="ECO:0000259" key="6">
    <source>
        <dbReference type="Pfam" id="PF01957"/>
    </source>
</evidence>
<keyword evidence="7" id="KW-0378">Hydrolase</keyword>
<dbReference type="Pfam" id="PF01957">
    <property type="entry name" value="NfeD"/>
    <property type="match status" value="1"/>
</dbReference>
<reference evidence="8" key="1">
    <citation type="submission" date="2015-09" db="EMBL/GenBank/DDBJ databases">
        <authorList>
            <person name="Bertelli C."/>
        </authorList>
    </citation>
    <scope>NUCLEOTIDE SEQUENCE [LARGE SCALE GENOMIC DNA]</scope>
    <source>
        <strain evidence="8">KNic</strain>
    </source>
</reference>
<keyword evidence="3 5" id="KW-1133">Transmembrane helix</keyword>
<comment type="subcellular location">
    <subcellularLocation>
        <location evidence="1">Membrane</location>
        <topology evidence="1">Multi-pass membrane protein</topology>
    </subcellularLocation>
</comment>
<dbReference type="GO" id="GO:0005886">
    <property type="term" value="C:plasma membrane"/>
    <property type="evidence" value="ECO:0007669"/>
    <property type="project" value="TreeGrafter"/>
</dbReference>
<dbReference type="STRING" id="389348.PNK_0890"/>
<dbReference type="PATRIC" id="fig|389348.3.peg.977"/>
<dbReference type="SUPFAM" id="SSF141322">
    <property type="entry name" value="NfeD domain-like"/>
    <property type="match status" value="1"/>
</dbReference>
<keyword evidence="4 5" id="KW-0472">Membrane</keyword>
<feature type="transmembrane region" description="Helical" evidence="5">
    <location>
        <begin position="46"/>
        <end position="69"/>
    </location>
</feature>
<dbReference type="PANTHER" id="PTHR33507:SF3">
    <property type="entry name" value="INNER MEMBRANE PROTEIN YBBJ"/>
    <property type="match status" value="1"/>
</dbReference>
<dbReference type="KEGG" id="pnl:PNK_0890"/>
<dbReference type="InterPro" id="IPR052165">
    <property type="entry name" value="Membrane_assoc_protease"/>
</dbReference>
<dbReference type="Gene3D" id="2.40.50.140">
    <property type="entry name" value="Nucleic acid-binding proteins"/>
    <property type="match status" value="1"/>
</dbReference>
<sequence>MTPFLLLFIGLLLILIEFYIPGAVMGVLGSIFVLVSILLFASQTNSLLAIVFFVLGTILCVGLLIRFALWRIVRAKPEYSIYLNEDQEGYQASSFDQEAIGKIGVVLSDLKPGGYILIDGKQHQAISLTGYIPKGEHVEVVSGQEESLIVKISNKET</sequence>
<dbReference type="InterPro" id="IPR012340">
    <property type="entry name" value="NA-bd_OB-fold"/>
</dbReference>
<dbReference type="RefSeq" id="WP_059060539.1">
    <property type="nucleotide sequence ID" value="NZ_LN879502.1"/>
</dbReference>
<evidence type="ECO:0000313" key="8">
    <source>
        <dbReference type="Proteomes" id="UP000069902"/>
    </source>
</evidence>
<feature type="domain" description="NfeD-like C-terminal" evidence="6">
    <location>
        <begin position="97"/>
        <end position="150"/>
    </location>
</feature>
<evidence type="ECO:0000256" key="3">
    <source>
        <dbReference type="ARBA" id="ARBA00022989"/>
    </source>
</evidence>
<evidence type="ECO:0000256" key="4">
    <source>
        <dbReference type="ARBA" id="ARBA00023136"/>
    </source>
</evidence>
<dbReference type="InterPro" id="IPR002810">
    <property type="entry name" value="NfeD-like_C"/>
</dbReference>
<dbReference type="GO" id="GO:0006508">
    <property type="term" value="P:proteolysis"/>
    <property type="evidence" value="ECO:0007669"/>
    <property type="project" value="UniProtKB-KW"/>
</dbReference>
<keyword evidence="2 5" id="KW-0812">Transmembrane</keyword>
<evidence type="ECO:0000256" key="5">
    <source>
        <dbReference type="SAM" id="Phobius"/>
    </source>
</evidence>
<organism evidence="7 8">
    <name type="scientific">Candidatus Protochlamydia naegleriophila</name>
    <dbReference type="NCBI Taxonomy" id="389348"/>
    <lineage>
        <taxon>Bacteria</taxon>
        <taxon>Pseudomonadati</taxon>
        <taxon>Chlamydiota</taxon>
        <taxon>Chlamydiia</taxon>
        <taxon>Parachlamydiales</taxon>
        <taxon>Parachlamydiaceae</taxon>
        <taxon>Candidatus Protochlamydia</taxon>
    </lineage>
</organism>
<accession>A0A0U5EQS3</accession>
<dbReference type="AlphaFoldDB" id="A0A0U5EQS3"/>
<evidence type="ECO:0000313" key="7">
    <source>
        <dbReference type="EMBL" id="CUI16515.1"/>
    </source>
</evidence>
<gene>
    <name evidence="7" type="ORF">PNK_0890</name>
</gene>
<keyword evidence="8" id="KW-1185">Reference proteome</keyword>
<protein>
    <submittedName>
        <fullName evidence="7">Putative membrane-bound serine protease</fullName>
    </submittedName>
</protein>
<dbReference type="Proteomes" id="UP000069902">
    <property type="component" value="Chromosome cPNK"/>
</dbReference>
<keyword evidence="7" id="KW-0645">Protease</keyword>